<proteinExistence type="predicted"/>
<dbReference type="NCBIfam" id="TIGR04001">
    <property type="entry name" value="thiol_BshB1"/>
    <property type="match status" value="1"/>
</dbReference>
<keyword evidence="2" id="KW-1185">Reference proteome</keyword>
<sequence>MCIRGHKSETIKTRRVKMKIDILAIGAHPDDVELSCSATLAKEISRGKKVGILDLTRGELGTRGTAEIRDQEAQDAAKILGVAFRENLEFSDGFFVNNVAHQLEIIKILRKYRPEIVLCNAIEDRHIDHGKGAQLVNDACFLSGLRKIETILDGNSQHAWRPKNVFHYIQWRNLKPDVVVDVTGFMDKKLESVKAYRSQFFDENSKEPDTPISSSNFFDSISYRARDLGRLINTEYAEGYNVSRHVAVDSLFDLI</sequence>
<reference evidence="2" key="1">
    <citation type="submission" date="2017-09" db="EMBL/GenBank/DDBJ databases">
        <authorList>
            <person name="Varghese N."/>
            <person name="Submissions S."/>
        </authorList>
    </citation>
    <scope>NUCLEOTIDE SEQUENCE [LARGE SCALE GENOMIC DNA]</scope>
    <source>
        <strain evidence="2">CGMCC 1.12641</strain>
    </source>
</reference>
<dbReference type="PANTHER" id="PTHR12993:SF30">
    <property type="entry name" value="N-ACETYL-ALPHA-D-GLUCOSAMINYL L-MALATE DEACETYLASE 1"/>
    <property type="match status" value="1"/>
</dbReference>
<dbReference type="Pfam" id="PF02585">
    <property type="entry name" value="PIG-L"/>
    <property type="match status" value="1"/>
</dbReference>
<evidence type="ECO:0000313" key="1">
    <source>
        <dbReference type="EMBL" id="SOC80513.1"/>
    </source>
</evidence>
<dbReference type="InterPro" id="IPR003737">
    <property type="entry name" value="GlcNAc_PI_deacetylase-related"/>
</dbReference>
<dbReference type="AlphaFoldDB" id="A0A285X584"/>
<accession>A0A285X584</accession>
<dbReference type="GO" id="GO:0019213">
    <property type="term" value="F:deacetylase activity"/>
    <property type="evidence" value="ECO:0007669"/>
    <property type="project" value="InterPro"/>
</dbReference>
<dbReference type="GO" id="GO:0016811">
    <property type="term" value="F:hydrolase activity, acting on carbon-nitrogen (but not peptide) bonds, in linear amides"/>
    <property type="evidence" value="ECO:0007669"/>
    <property type="project" value="TreeGrafter"/>
</dbReference>
<protein>
    <submittedName>
        <fullName evidence="1">Bacillithiol biosynthesis deacetylase BshB1</fullName>
    </submittedName>
</protein>
<dbReference type="InterPro" id="IPR023842">
    <property type="entry name" value="Bacillithiol_biosynth_BshB1"/>
</dbReference>
<name>A0A285X584_9FLAO</name>
<dbReference type="SUPFAM" id="SSF102588">
    <property type="entry name" value="LmbE-like"/>
    <property type="match status" value="1"/>
</dbReference>
<dbReference type="GO" id="GO:0071793">
    <property type="term" value="P:bacillithiol biosynthetic process"/>
    <property type="evidence" value="ECO:0007669"/>
    <property type="project" value="InterPro"/>
</dbReference>
<evidence type="ECO:0000313" key="2">
    <source>
        <dbReference type="Proteomes" id="UP000219193"/>
    </source>
</evidence>
<dbReference type="InterPro" id="IPR024078">
    <property type="entry name" value="LmbE-like_dom_sf"/>
</dbReference>
<organism evidence="1 2">
    <name type="scientific">Salinimicrobium sediminis</name>
    <dbReference type="NCBI Taxonomy" id="1343891"/>
    <lineage>
        <taxon>Bacteria</taxon>
        <taxon>Pseudomonadati</taxon>
        <taxon>Bacteroidota</taxon>
        <taxon>Flavobacteriia</taxon>
        <taxon>Flavobacteriales</taxon>
        <taxon>Flavobacteriaceae</taxon>
        <taxon>Salinimicrobium</taxon>
    </lineage>
</organism>
<gene>
    <name evidence="1" type="ORF">SAMN06296241_2065</name>
</gene>
<dbReference type="PANTHER" id="PTHR12993">
    <property type="entry name" value="N-ACETYLGLUCOSAMINYL-PHOSPHATIDYLINOSITOL DE-N-ACETYLASE-RELATED"/>
    <property type="match status" value="1"/>
</dbReference>
<dbReference type="Gene3D" id="3.40.50.10320">
    <property type="entry name" value="LmbE-like"/>
    <property type="match status" value="1"/>
</dbReference>
<dbReference type="EMBL" id="OCMF01000002">
    <property type="protein sequence ID" value="SOC80513.1"/>
    <property type="molecule type" value="Genomic_DNA"/>
</dbReference>
<dbReference type="Proteomes" id="UP000219193">
    <property type="component" value="Unassembled WGS sequence"/>
</dbReference>